<dbReference type="SUPFAM" id="SSF56112">
    <property type="entry name" value="Protein kinase-like (PK-like)"/>
    <property type="match status" value="1"/>
</dbReference>
<evidence type="ECO:0000256" key="1">
    <source>
        <dbReference type="SAM" id="MobiDB-lite"/>
    </source>
</evidence>
<gene>
    <name evidence="2" type="ORF">H4W26_002603</name>
</gene>
<sequence>MALSVSALPSRTLAAEGRHWSVERAWPVAGRAEMLVVEVASVPDEYAKTADADSEDPGMAAGTDSRTSETSAGTHLPRRARRAGRFWIEERADLARPTEHVELFPDGTDPELPALQDAARGGTVIAHEPGQRAVVRHSTRSRKGRSDSADETYTVVLPPGQAQTLRAGMRHAQAFAGPFRLPRMVAEDDSTVTFQALPGVSLHRPERFGPSQWEEAWDQALDAWSTAIQHPGELPASTPVHDAAAEVDRLQRWEEKTRPYIMGAELFQEAVHAACESLAKLPKGRLIPAHRHLRDEDLLWSADLGPALLKVSSAGWADPALDLGSLRACARWNEIRGLWDAQQRSVVSQLINDTAYRNGVSAQALASYEHSALLRLSCQYTFSPSLADAAEHLRADLVQARQPH</sequence>
<name>A0ABR9J9Y8_9MICC</name>
<evidence type="ECO:0000313" key="2">
    <source>
        <dbReference type="EMBL" id="MBE1515811.1"/>
    </source>
</evidence>
<feature type="compositionally biased region" description="Polar residues" evidence="1">
    <location>
        <begin position="64"/>
        <end position="73"/>
    </location>
</feature>
<dbReference type="InterPro" id="IPR011009">
    <property type="entry name" value="Kinase-like_dom_sf"/>
</dbReference>
<keyword evidence="3" id="KW-1185">Reference proteome</keyword>
<evidence type="ECO:0008006" key="4">
    <source>
        <dbReference type="Google" id="ProtNLM"/>
    </source>
</evidence>
<accession>A0ABR9J9Y8</accession>
<organism evidence="2 3">
    <name type="scientific">Nesterenkonia halotolerans</name>
    <dbReference type="NCBI Taxonomy" id="225325"/>
    <lineage>
        <taxon>Bacteria</taxon>
        <taxon>Bacillati</taxon>
        <taxon>Actinomycetota</taxon>
        <taxon>Actinomycetes</taxon>
        <taxon>Micrococcales</taxon>
        <taxon>Micrococcaceae</taxon>
        <taxon>Nesterenkonia</taxon>
    </lineage>
</organism>
<evidence type="ECO:0000313" key="3">
    <source>
        <dbReference type="Proteomes" id="UP000636579"/>
    </source>
</evidence>
<protein>
    <recommendedName>
        <fullName evidence="4">Aminoglycoside phosphotransferase domain-containing protein</fullName>
    </recommendedName>
</protein>
<reference evidence="2 3" key="1">
    <citation type="submission" date="2020-10" db="EMBL/GenBank/DDBJ databases">
        <title>Sequencing the genomes of 1000 actinobacteria strains.</title>
        <authorList>
            <person name="Klenk H.-P."/>
        </authorList>
    </citation>
    <scope>NUCLEOTIDE SEQUENCE [LARGE SCALE GENOMIC DNA]</scope>
    <source>
        <strain evidence="2 3">DSM 15474</strain>
    </source>
</reference>
<dbReference type="Proteomes" id="UP000636579">
    <property type="component" value="Unassembled WGS sequence"/>
</dbReference>
<comment type="caution">
    <text evidence="2">The sequence shown here is derived from an EMBL/GenBank/DDBJ whole genome shotgun (WGS) entry which is preliminary data.</text>
</comment>
<feature type="region of interest" description="Disordered" evidence="1">
    <location>
        <begin position="48"/>
        <end position="79"/>
    </location>
</feature>
<dbReference type="RefSeq" id="WP_192592599.1">
    <property type="nucleotide sequence ID" value="NZ_JADBEE010000002.1"/>
</dbReference>
<proteinExistence type="predicted"/>
<dbReference type="EMBL" id="JADBEE010000002">
    <property type="protein sequence ID" value="MBE1515811.1"/>
    <property type="molecule type" value="Genomic_DNA"/>
</dbReference>